<dbReference type="EMBL" id="CP051775">
    <property type="protein sequence ID" value="QJE72591.1"/>
    <property type="molecule type" value="Genomic_DNA"/>
</dbReference>
<dbReference type="CDD" id="cd06530">
    <property type="entry name" value="S26_SPase_I"/>
    <property type="match status" value="1"/>
</dbReference>
<protein>
    <recommendedName>
        <fullName evidence="4 8">Signal peptidase I</fullName>
        <ecNumber evidence="3 8">3.4.21.89</ecNumber>
    </recommendedName>
</protein>
<dbReference type="InterPro" id="IPR019756">
    <property type="entry name" value="Pept_S26A_signal_pept_1_Ser-AS"/>
</dbReference>
<comment type="subcellular location">
    <subcellularLocation>
        <location evidence="8">Membrane</location>
        <topology evidence="8">Single-pass type II membrane protein</topology>
    </subcellularLocation>
</comment>
<feature type="active site" evidence="7">
    <location>
        <position position="125"/>
    </location>
</feature>
<dbReference type="AlphaFoldDB" id="A0A858R5D3"/>
<dbReference type="GO" id="GO:0004252">
    <property type="term" value="F:serine-type endopeptidase activity"/>
    <property type="evidence" value="ECO:0007669"/>
    <property type="project" value="InterPro"/>
</dbReference>
<dbReference type="InterPro" id="IPR000223">
    <property type="entry name" value="Pept_S26A_signal_pept_1"/>
</dbReference>
<evidence type="ECO:0000256" key="3">
    <source>
        <dbReference type="ARBA" id="ARBA00013208"/>
    </source>
</evidence>
<dbReference type="KEGG" id="acru:HHL28_05300"/>
<dbReference type="GO" id="GO:0006465">
    <property type="term" value="P:signal peptide processing"/>
    <property type="evidence" value="ECO:0007669"/>
    <property type="project" value="InterPro"/>
</dbReference>
<feature type="domain" description="Peptidase S26" evidence="9">
    <location>
        <begin position="23"/>
        <end position="242"/>
    </location>
</feature>
<dbReference type="PROSITE" id="PS00761">
    <property type="entry name" value="SPASE_I_3"/>
    <property type="match status" value="1"/>
</dbReference>
<keyword evidence="6 8" id="KW-0378">Hydrolase</keyword>
<keyword evidence="5 8" id="KW-0645">Protease</keyword>
<proteinExistence type="inferred from homology"/>
<evidence type="ECO:0000313" key="11">
    <source>
        <dbReference type="Proteomes" id="UP000501891"/>
    </source>
</evidence>
<accession>A0A858R5D3</accession>
<dbReference type="PANTHER" id="PTHR43390">
    <property type="entry name" value="SIGNAL PEPTIDASE I"/>
    <property type="match status" value="1"/>
</dbReference>
<evidence type="ECO:0000256" key="8">
    <source>
        <dbReference type="RuleBase" id="RU362042"/>
    </source>
</evidence>
<dbReference type="PRINTS" id="PR00727">
    <property type="entry name" value="LEADERPTASE"/>
</dbReference>
<dbReference type="InterPro" id="IPR019533">
    <property type="entry name" value="Peptidase_S26"/>
</dbReference>
<dbReference type="PROSITE" id="PS00501">
    <property type="entry name" value="SPASE_I_1"/>
    <property type="match status" value="1"/>
</dbReference>
<organism evidence="10 11">
    <name type="scientific">Aerophototrophica crusticola</name>
    <dbReference type="NCBI Taxonomy" id="1709002"/>
    <lineage>
        <taxon>Bacteria</taxon>
        <taxon>Pseudomonadati</taxon>
        <taxon>Pseudomonadota</taxon>
        <taxon>Alphaproteobacteria</taxon>
        <taxon>Rhodospirillales</taxon>
        <taxon>Rhodospirillaceae</taxon>
        <taxon>Aerophototrophica</taxon>
    </lineage>
</organism>
<evidence type="ECO:0000256" key="5">
    <source>
        <dbReference type="ARBA" id="ARBA00022670"/>
    </source>
</evidence>
<comment type="catalytic activity">
    <reaction evidence="1 8">
        <text>Cleavage of hydrophobic, N-terminal signal or leader sequences from secreted and periplasmic proteins.</text>
        <dbReference type="EC" id="3.4.21.89"/>
    </reaction>
</comment>
<evidence type="ECO:0000256" key="2">
    <source>
        <dbReference type="ARBA" id="ARBA00009370"/>
    </source>
</evidence>
<dbReference type="EC" id="3.4.21.89" evidence="3 8"/>
<dbReference type="InterPro" id="IPR036286">
    <property type="entry name" value="LexA/Signal_pep-like_sf"/>
</dbReference>
<dbReference type="PANTHER" id="PTHR43390:SF1">
    <property type="entry name" value="CHLOROPLAST PROCESSING PEPTIDASE"/>
    <property type="match status" value="1"/>
</dbReference>
<dbReference type="NCBIfam" id="TIGR02227">
    <property type="entry name" value="sigpep_I_bact"/>
    <property type="match status" value="1"/>
</dbReference>
<dbReference type="SUPFAM" id="SSF51306">
    <property type="entry name" value="LexA/Signal peptidase"/>
    <property type="match status" value="1"/>
</dbReference>
<evidence type="ECO:0000256" key="7">
    <source>
        <dbReference type="PIRSR" id="PIRSR600223-1"/>
    </source>
</evidence>
<dbReference type="Gene3D" id="2.10.109.10">
    <property type="entry name" value="Umud Fragment, subunit A"/>
    <property type="match status" value="1"/>
</dbReference>
<evidence type="ECO:0000259" key="9">
    <source>
        <dbReference type="Pfam" id="PF10502"/>
    </source>
</evidence>
<dbReference type="Proteomes" id="UP000501891">
    <property type="component" value="Chromosome"/>
</dbReference>
<reference evidence="10" key="1">
    <citation type="submission" date="2020-04" db="EMBL/GenBank/DDBJ databases">
        <title>A desert anoxygenic phototrophic bacterium fixes CO2 using RubisCO under aerobic conditions.</title>
        <authorList>
            <person name="Tang K."/>
        </authorList>
    </citation>
    <scope>NUCLEOTIDE SEQUENCE [LARGE SCALE GENOMIC DNA]</scope>
    <source>
        <strain evidence="10">MIMtkB3</strain>
    </source>
</reference>
<keyword evidence="11" id="KW-1185">Reference proteome</keyword>
<feature type="active site" evidence="7">
    <location>
        <position position="52"/>
    </location>
</feature>
<evidence type="ECO:0000256" key="6">
    <source>
        <dbReference type="ARBA" id="ARBA00022801"/>
    </source>
</evidence>
<evidence type="ECO:0000256" key="1">
    <source>
        <dbReference type="ARBA" id="ARBA00000677"/>
    </source>
</evidence>
<evidence type="ECO:0000313" key="10">
    <source>
        <dbReference type="EMBL" id="QJE72591.1"/>
    </source>
</evidence>
<evidence type="ECO:0000256" key="4">
    <source>
        <dbReference type="ARBA" id="ARBA00019232"/>
    </source>
</evidence>
<dbReference type="InterPro" id="IPR019758">
    <property type="entry name" value="Pept_S26A_signal_pept_1_CS"/>
</dbReference>
<name>A0A858R5D3_9PROT</name>
<dbReference type="GO" id="GO:0009003">
    <property type="term" value="F:signal peptidase activity"/>
    <property type="evidence" value="ECO:0007669"/>
    <property type="project" value="UniProtKB-EC"/>
</dbReference>
<comment type="similarity">
    <text evidence="2 8">Belongs to the peptidase S26 family.</text>
</comment>
<gene>
    <name evidence="10" type="primary">lepB</name>
    <name evidence="10" type="ORF">HHL28_05300</name>
</gene>
<sequence>MPSPNPRRAAKAATTTADGGWGETLRTIIYAILIAFGIRTLAVEPFNIPSGSMIPTLLVGDYLFVSKWSYGYSRYSLPSFLVWDAPPATTADCKAVPGRLFGRMPDRGDVAVFKLPRDPSVDYIKRIVGLPCDRIQVIGGVLFINGEAVQRDRIEDFTRATVLGRTFTVAQYVETMPEGRQHRIIEEFGDNGNLDDTQVFTVPPGHVFGMGDNRDNSEDSRVLDAVGFIPLENMVGPAQVTFLSLREGTRFWEFWEWPSALRPSRMFMAIE</sequence>
<dbReference type="Pfam" id="PF10502">
    <property type="entry name" value="Peptidase_S26"/>
    <property type="match status" value="1"/>
</dbReference>
<dbReference type="GO" id="GO:0016020">
    <property type="term" value="C:membrane"/>
    <property type="evidence" value="ECO:0007669"/>
    <property type="project" value="UniProtKB-SubCell"/>
</dbReference>